<name>A0A8I2YN18_9AGAM</name>
<accession>A0A8I2YN18</accession>
<comment type="caution">
    <text evidence="2">The sequence shown here is derived from an EMBL/GenBank/DDBJ whole genome shotgun (WGS) entry which is preliminary data.</text>
</comment>
<feature type="compositionally biased region" description="Polar residues" evidence="1">
    <location>
        <begin position="238"/>
        <end position="256"/>
    </location>
</feature>
<gene>
    <name evidence="2" type="ORF">JVT61DRAFT_3218</name>
</gene>
<evidence type="ECO:0000256" key="1">
    <source>
        <dbReference type="SAM" id="MobiDB-lite"/>
    </source>
</evidence>
<organism evidence="2 3">
    <name type="scientific">Boletus reticuloceps</name>
    <dbReference type="NCBI Taxonomy" id="495285"/>
    <lineage>
        <taxon>Eukaryota</taxon>
        <taxon>Fungi</taxon>
        <taxon>Dikarya</taxon>
        <taxon>Basidiomycota</taxon>
        <taxon>Agaricomycotina</taxon>
        <taxon>Agaricomycetes</taxon>
        <taxon>Agaricomycetidae</taxon>
        <taxon>Boletales</taxon>
        <taxon>Boletineae</taxon>
        <taxon>Boletaceae</taxon>
        <taxon>Boletoideae</taxon>
        <taxon>Boletus</taxon>
    </lineage>
</organism>
<proteinExistence type="predicted"/>
<evidence type="ECO:0000313" key="3">
    <source>
        <dbReference type="Proteomes" id="UP000683000"/>
    </source>
</evidence>
<protein>
    <submittedName>
        <fullName evidence="2">Uncharacterized protein</fullName>
    </submittedName>
</protein>
<evidence type="ECO:0000313" key="2">
    <source>
        <dbReference type="EMBL" id="KAG6375649.1"/>
    </source>
</evidence>
<dbReference type="OrthoDB" id="2683268at2759"/>
<keyword evidence="3" id="KW-1185">Reference proteome</keyword>
<dbReference type="EMBL" id="JAGFBS010000014">
    <property type="protein sequence ID" value="KAG6375649.1"/>
    <property type="molecule type" value="Genomic_DNA"/>
</dbReference>
<feature type="region of interest" description="Disordered" evidence="1">
    <location>
        <begin position="216"/>
        <end position="281"/>
    </location>
</feature>
<reference evidence="2" key="1">
    <citation type="submission" date="2021-03" db="EMBL/GenBank/DDBJ databases">
        <title>Evolutionary innovations through gain and loss of genes in the ectomycorrhizal Boletales.</title>
        <authorList>
            <person name="Wu G."/>
            <person name="Miyauchi S."/>
            <person name="Morin E."/>
            <person name="Yang Z.-L."/>
            <person name="Xu J."/>
            <person name="Martin F.M."/>
        </authorList>
    </citation>
    <scope>NUCLEOTIDE SEQUENCE</scope>
    <source>
        <strain evidence="2">BR01</strain>
    </source>
</reference>
<dbReference type="AlphaFoldDB" id="A0A8I2YN18"/>
<dbReference type="Proteomes" id="UP000683000">
    <property type="component" value="Unassembled WGS sequence"/>
</dbReference>
<sequence>MNPSPYPTIVIPIALGDASNFDRTIFPLSSYRSRDSLGRVIYYLDATLEELLKMRRIGANPQQWQQLVNRTKRRYDQLMLQKSELEQRPNTKNPFKKLANYRAALSLFFASKRLYYATRSRSEEVTRSIGRNLLSFAAEDIQPVDGDAPPGTELGGIAVRLERPLDDIAQQQILDAANTIVSSSAAFEGDETISDTSSFLSDDYVSAAESLLSFVSSDTEETPEDASSPPSPTSRTTIQNQHKFYGSISSPQSNVHGATVQLDGPQNSGCQFGPYLATSRH</sequence>